<dbReference type="Pfam" id="PF26639">
    <property type="entry name" value="Het-6_barrel"/>
    <property type="match status" value="1"/>
</dbReference>
<dbReference type="KEGG" id="fmu:J7337_004882"/>
<dbReference type="GeneID" id="68312739"/>
<protein>
    <recommendedName>
        <fullName evidence="1">Heterokaryon incompatibility domain-containing protein</fullName>
    </recommendedName>
</protein>
<dbReference type="PANTHER" id="PTHR24148">
    <property type="entry name" value="ANKYRIN REPEAT DOMAIN-CONTAINING PROTEIN 39 HOMOLOG-RELATED"/>
    <property type="match status" value="1"/>
</dbReference>
<feature type="domain" description="Heterokaryon incompatibility" evidence="1">
    <location>
        <begin position="73"/>
        <end position="251"/>
    </location>
</feature>
<evidence type="ECO:0000313" key="2">
    <source>
        <dbReference type="EMBL" id="KAG9504902.1"/>
    </source>
</evidence>
<dbReference type="InterPro" id="IPR010730">
    <property type="entry name" value="HET"/>
</dbReference>
<dbReference type="EMBL" id="JAHBCI010000003">
    <property type="protein sequence ID" value="KAG9504902.1"/>
    <property type="molecule type" value="Genomic_DNA"/>
</dbReference>
<dbReference type="AlphaFoldDB" id="A0A9P8DMU2"/>
<dbReference type="RefSeq" id="XP_044683902.1">
    <property type="nucleotide sequence ID" value="XM_044822569.1"/>
</dbReference>
<name>A0A9P8DMU2_9HYPO</name>
<accession>A0A9P8DMU2</accession>
<organism evidence="2 3">
    <name type="scientific">Fusarium musae</name>
    <dbReference type="NCBI Taxonomy" id="1042133"/>
    <lineage>
        <taxon>Eukaryota</taxon>
        <taxon>Fungi</taxon>
        <taxon>Dikarya</taxon>
        <taxon>Ascomycota</taxon>
        <taxon>Pezizomycotina</taxon>
        <taxon>Sordariomycetes</taxon>
        <taxon>Hypocreomycetidae</taxon>
        <taxon>Hypocreales</taxon>
        <taxon>Nectriaceae</taxon>
        <taxon>Fusarium</taxon>
    </lineage>
</organism>
<comment type="caution">
    <text evidence="2">The sequence shown here is derived from an EMBL/GenBank/DDBJ whole genome shotgun (WGS) entry which is preliminary data.</text>
</comment>
<gene>
    <name evidence="2" type="ORF">J7337_004882</name>
</gene>
<evidence type="ECO:0000259" key="1">
    <source>
        <dbReference type="Pfam" id="PF06985"/>
    </source>
</evidence>
<keyword evidence="3" id="KW-1185">Reference proteome</keyword>
<reference evidence="2" key="1">
    <citation type="journal article" date="2021" name="Mol. Plant Microbe Interact.">
        <title>Telomere to telomere genome assembly of Fusarium musae F31, causal agent of crown rot disease of banana.</title>
        <authorList>
            <person name="Degradi L."/>
            <person name="Tava V."/>
            <person name="Kunova A."/>
            <person name="Cortesi P."/>
            <person name="Saracchi M."/>
            <person name="Pasquali M."/>
        </authorList>
    </citation>
    <scope>NUCLEOTIDE SEQUENCE</scope>
    <source>
        <strain evidence="2">F31</strain>
    </source>
</reference>
<dbReference type="PANTHER" id="PTHR24148:SF73">
    <property type="entry name" value="HET DOMAIN PROTEIN (AFU_ORTHOLOGUE AFUA_8G01020)"/>
    <property type="match status" value="1"/>
</dbReference>
<evidence type="ECO:0000313" key="3">
    <source>
        <dbReference type="Proteomes" id="UP000827133"/>
    </source>
</evidence>
<proteinExistence type="predicted"/>
<dbReference type="InterPro" id="IPR052895">
    <property type="entry name" value="HetReg/Transcr_Mod"/>
</dbReference>
<dbReference type="Pfam" id="PF06985">
    <property type="entry name" value="HET"/>
    <property type="match status" value="1"/>
</dbReference>
<dbReference type="Proteomes" id="UP000827133">
    <property type="component" value="Unassembled WGS sequence"/>
</dbReference>
<sequence>MEFDTGFTQVGLIEPPMDRTATNSLPPFQYKKLLTPTSIRLLKIDYLPKNSEDLFQPITCSLVIKDLDHEPVYDALSYTWGDPLGREPSNTNWATTPFSITCNGHRFDVTTNLHTALIAIRHYLTMFRNTPTSVSYPNMSRYIWVDQICINQKDIAEKNSQVQLMGRVYRQCVRAQIWLGGHQQDIDDLQYIQKSLEPLDWNRGFKYRSYDIWDRQACEALGIRPITREKARGMFNFFNRAWFKRSWIIQEALVKHESIALCGLYFIPFRTFPWFMTFLEDTGWFDKLFIGVQHPYPENMANPIFFRNLARVSYRLGIGNYKEYDKYWNRPFPINSITRNFRDSQATDPRDKVYSFIGISENGADQKGPQLIPDYSKTVDDVYIEATKLMMSSKGFNLDCFSQKEDQALCKINSLPSWVPDFSVAIGHNPLVRRHWAWAACGTPREKPRSDIRYLPSNCVELMGARVDAVKLCKGSVVQEKVYSLVPEVAIKACEQVHISANDVVELMALVPETSVIGPPSSDLSLIDEYEEKNHGNYFSTPSGILKVPDQVISYQSRSEVFWRTMMKDIKDDCHPAKGECGKDVFKEMEDVLYNEMSLLLYRWSPDSMAVEEWKVRTNEVMKEFTNLLILRGVLPYGTTDTQNPKHFAGARSVLLATLERGVDDRVWRNFQTYVSNLTKRGLGLLEVNTRQLSIRHEISVTAKGRGLFVTSKGRLGWGLKSTREGDEVWILDGCQVPCLLRPTGDGRYSLVGEAYVHGIMHGEALEGLDVNGLSPVIIV</sequence>